<sequence>MFSYRHAFHAGNHADALKHLTLIATLRHLMAKSAPLLLADTHAGAGLYRLDSEAARTSGEAAQGVLALQAQANGQADGGAPAPEALRDYLDMVASFNAPGKSWRIYPGSPFIMQRLMAAQERAAVHDRLRLFELHPSDIHALQANVAQLQAGRQITIQTEDGFAALPALLPPPAAAGGSRRALALMDPSYEIKTDYARAAAAIQQCLQRFATGVYLVWHPIIARPEAHGLPRRLKTLANQARRGWLHATLNVGAAKGQAGLSASGVFVINPPHTLPAALRAALPAVLNALKRGAGQGWTVETGGLK</sequence>
<dbReference type="EC" id="2.1.1.266" evidence="1"/>
<keyword evidence="1" id="KW-0808">Transferase</keyword>
<feature type="site" description="Interaction with substrate rRNA" evidence="1">
    <location>
        <position position="4"/>
    </location>
</feature>
<evidence type="ECO:0000256" key="1">
    <source>
        <dbReference type="HAMAP-Rule" id="MF_00934"/>
    </source>
</evidence>
<comment type="similarity">
    <text evidence="1">Belongs to the RlmJ family.</text>
</comment>
<dbReference type="GO" id="GO:0005829">
    <property type="term" value="C:cytosol"/>
    <property type="evidence" value="ECO:0007669"/>
    <property type="project" value="TreeGrafter"/>
</dbReference>
<comment type="subunit">
    <text evidence="1">Monomer.</text>
</comment>
<feature type="binding site" evidence="1">
    <location>
        <position position="19"/>
    </location>
    <ligand>
        <name>S-adenosyl-L-methionine</name>
        <dbReference type="ChEBI" id="CHEBI:59789"/>
    </ligand>
</feature>
<comment type="function">
    <text evidence="1">Specifically methylates the adenine in position 2030 of 23S rRNA.</text>
</comment>
<reference evidence="2 3" key="1">
    <citation type="submission" date="2023-04" db="EMBL/GenBank/DDBJ databases">
        <title>Ottowia paracancer sp. nov., isolated from human stomach.</title>
        <authorList>
            <person name="Song Y."/>
        </authorList>
    </citation>
    <scope>NUCLEOTIDE SEQUENCE [LARGE SCALE GENOMIC DNA]</scope>
    <source>
        <strain evidence="2 3">10c7w1</strain>
    </source>
</reference>
<keyword evidence="1" id="KW-0949">S-adenosyl-L-methionine</keyword>
<protein>
    <recommendedName>
        <fullName evidence="1">Ribosomal RNA large subunit methyltransferase J</fullName>
        <ecNumber evidence="1">2.1.1.266</ecNumber>
    </recommendedName>
    <alternativeName>
        <fullName evidence="1">23S rRNA (adenine(2030)-N6)-methyltransferase</fullName>
    </alternativeName>
    <alternativeName>
        <fullName evidence="1">23S rRNA m6A2030 methyltransferase</fullName>
    </alternativeName>
</protein>
<dbReference type="AlphaFoldDB" id="A0AAW6RFY0"/>
<feature type="binding site" evidence="1">
    <location>
        <position position="187"/>
    </location>
    <ligand>
        <name>S-adenosyl-L-methionine</name>
        <dbReference type="ChEBI" id="CHEBI:59789"/>
    </ligand>
</feature>
<feature type="binding site" evidence="1">
    <location>
        <position position="133"/>
    </location>
    <ligand>
        <name>S-adenosyl-L-methionine</name>
        <dbReference type="ChEBI" id="CHEBI:59789"/>
    </ligand>
</feature>
<dbReference type="InterPro" id="IPR007473">
    <property type="entry name" value="RlmJ"/>
</dbReference>
<name>A0AAW6RFY0_9BURK</name>
<dbReference type="HAMAP" id="MF_00934">
    <property type="entry name" value="23SrRNA_methyltr_J"/>
    <property type="match status" value="1"/>
</dbReference>
<dbReference type="SUPFAM" id="SSF53335">
    <property type="entry name" value="S-adenosyl-L-methionine-dependent methyltransferases"/>
    <property type="match status" value="1"/>
</dbReference>
<feature type="active site" description="Proton acceptor" evidence="1">
    <location>
        <position position="187"/>
    </location>
</feature>
<dbReference type="Proteomes" id="UP001237156">
    <property type="component" value="Unassembled WGS sequence"/>
</dbReference>
<dbReference type="GO" id="GO:0070475">
    <property type="term" value="P:rRNA base methylation"/>
    <property type="evidence" value="ECO:0007669"/>
    <property type="project" value="UniProtKB-UniRule"/>
</dbReference>
<dbReference type="GO" id="GO:0003723">
    <property type="term" value="F:RNA binding"/>
    <property type="evidence" value="ECO:0007669"/>
    <property type="project" value="UniProtKB-UniRule"/>
</dbReference>
<keyword evidence="1" id="KW-0489">Methyltransferase</keyword>
<proteinExistence type="inferred from homology"/>
<evidence type="ECO:0000313" key="3">
    <source>
        <dbReference type="Proteomes" id="UP001237156"/>
    </source>
</evidence>
<dbReference type="RefSeq" id="WP_279524093.1">
    <property type="nucleotide sequence ID" value="NZ_JARVII010000008.1"/>
</dbReference>
<keyword evidence="3" id="KW-1185">Reference proteome</keyword>
<accession>A0AAW6RFY0</accession>
<evidence type="ECO:0000313" key="2">
    <source>
        <dbReference type="EMBL" id="MDG9699135.1"/>
    </source>
</evidence>
<comment type="caution">
    <text evidence="2">The sequence shown here is derived from an EMBL/GenBank/DDBJ whole genome shotgun (WGS) entry which is preliminary data.</text>
</comment>
<dbReference type="InterPro" id="IPR029063">
    <property type="entry name" value="SAM-dependent_MTases_sf"/>
</dbReference>
<dbReference type="PANTHER" id="PTHR37426:SF1">
    <property type="entry name" value="RIBOSOMAL RNA LARGE SUBUNIT METHYLTRANSFERASE J"/>
    <property type="match status" value="1"/>
</dbReference>
<comment type="catalytic activity">
    <reaction evidence="1">
        <text>adenosine(2030) in 23S rRNA + S-adenosyl-L-methionine = N(6)-methyladenosine(2030) in 23S rRNA + S-adenosyl-L-homocysteine + H(+)</text>
        <dbReference type="Rhea" id="RHEA:43736"/>
        <dbReference type="Rhea" id="RHEA-COMP:10668"/>
        <dbReference type="Rhea" id="RHEA-COMP:10669"/>
        <dbReference type="ChEBI" id="CHEBI:15378"/>
        <dbReference type="ChEBI" id="CHEBI:57856"/>
        <dbReference type="ChEBI" id="CHEBI:59789"/>
        <dbReference type="ChEBI" id="CHEBI:74411"/>
        <dbReference type="ChEBI" id="CHEBI:74449"/>
        <dbReference type="EC" id="2.1.1.266"/>
    </reaction>
</comment>
<feature type="binding site" evidence="1">
    <location>
        <position position="42"/>
    </location>
    <ligand>
        <name>S-adenosyl-L-methionine</name>
        <dbReference type="ChEBI" id="CHEBI:59789"/>
    </ligand>
</feature>
<dbReference type="Pfam" id="PF04378">
    <property type="entry name" value="RsmJ"/>
    <property type="match status" value="1"/>
</dbReference>
<feature type="binding site" evidence="1">
    <location>
        <begin position="161"/>
        <end position="162"/>
    </location>
    <ligand>
        <name>S-adenosyl-L-methionine</name>
        <dbReference type="ChEBI" id="CHEBI:59789"/>
    </ligand>
</feature>
<dbReference type="Gene3D" id="3.40.50.150">
    <property type="entry name" value="Vaccinia Virus protein VP39"/>
    <property type="match status" value="1"/>
</dbReference>
<organism evidence="2 3">
    <name type="scientific">Ottowia cancrivicina</name>
    <dbReference type="NCBI Taxonomy" id="3040346"/>
    <lineage>
        <taxon>Bacteria</taxon>
        <taxon>Pseudomonadati</taxon>
        <taxon>Pseudomonadota</taxon>
        <taxon>Betaproteobacteria</taxon>
        <taxon>Burkholderiales</taxon>
        <taxon>Comamonadaceae</taxon>
        <taxon>Ottowia</taxon>
    </lineage>
</organism>
<gene>
    <name evidence="1 2" type="primary">rlmJ</name>
    <name evidence="2" type="ORF">QB898_05260</name>
</gene>
<dbReference type="PANTHER" id="PTHR37426">
    <property type="entry name" value="RIBOSOMAL RNA LARGE SUBUNIT METHYLTRANSFERASE J"/>
    <property type="match status" value="1"/>
</dbReference>
<keyword evidence="1" id="KW-0698">rRNA processing</keyword>
<keyword evidence="1" id="KW-0694">RNA-binding</keyword>
<dbReference type="EMBL" id="JARVII010000008">
    <property type="protein sequence ID" value="MDG9699135.1"/>
    <property type="molecule type" value="Genomic_DNA"/>
</dbReference>
<dbReference type="GO" id="GO:0036307">
    <property type="term" value="F:23S rRNA (adenine(2030)-N(6))-methyltransferase activity"/>
    <property type="evidence" value="ECO:0007669"/>
    <property type="project" value="UniProtKB-UniRule"/>
</dbReference>
<feature type="binding site" evidence="1">
    <location>
        <position position="109"/>
    </location>
    <ligand>
        <name>S-adenosyl-L-methionine</name>
        <dbReference type="ChEBI" id="CHEBI:59789"/>
    </ligand>
</feature>